<dbReference type="Proteomes" id="UP000752171">
    <property type="component" value="Unassembled WGS sequence"/>
</dbReference>
<dbReference type="PANTHER" id="PTHR16675:SF193">
    <property type="entry name" value="LOC571647 PROTEIN-RELATED"/>
    <property type="match status" value="1"/>
</dbReference>
<feature type="domain" description="Ig-like" evidence="4">
    <location>
        <begin position="192"/>
        <end position="285"/>
    </location>
</feature>
<reference evidence="5 6" key="1">
    <citation type="submission" date="2021-07" db="EMBL/GenBank/DDBJ databases">
        <authorList>
            <person name="Imarazene B."/>
            <person name="Zahm M."/>
            <person name="Klopp C."/>
            <person name="Cabau C."/>
            <person name="Beille S."/>
            <person name="Jouanno E."/>
            <person name="Castinel A."/>
            <person name="Lluch J."/>
            <person name="Gil L."/>
            <person name="Kuchtly C."/>
            <person name="Lopez Roques C."/>
            <person name="Donnadieu C."/>
            <person name="Parrinello H."/>
            <person name="Journot L."/>
            <person name="Du K."/>
            <person name="Schartl M."/>
            <person name="Retaux S."/>
            <person name="Guiguen Y."/>
        </authorList>
    </citation>
    <scope>NUCLEOTIDE SEQUENCE [LARGE SCALE GENOMIC DNA]</scope>
    <source>
        <strain evidence="5">Pach_M1</strain>
        <tissue evidence="5">Testis</tissue>
    </source>
</reference>
<dbReference type="Gene3D" id="3.30.500.10">
    <property type="entry name" value="MHC class I-like antigen recognition-like"/>
    <property type="match status" value="1"/>
</dbReference>
<dbReference type="SUPFAM" id="SSF54452">
    <property type="entry name" value="MHC antigen-recognition domain"/>
    <property type="match status" value="1"/>
</dbReference>
<evidence type="ECO:0000313" key="5">
    <source>
        <dbReference type="EMBL" id="KAG9281401.1"/>
    </source>
</evidence>
<accession>A0A8T2MKY5</accession>
<dbReference type="Pfam" id="PF07654">
    <property type="entry name" value="C1-set"/>
    <property type="match status" value="1"/>
</dbReference>
<keyword evidence="3" id="KW-0812">Transmembrane</keyword>
<dbReference type="SMART" id="SM00407">
    <property type="entry name" value="IGc1"/>
    <property type="match status" value="1"/>
</dbReference>
<proteinExistence type="predicted"/>
<dbReference type="InterPro" id="IPR037055">
    <property type="entry name" value="MHC_I-like_Ag-recog_sf"/>
</dbReference>
<organism evidence="5 6">
    <name type="scientific">Astyanax mexicanus</name>
    <name type="common">Blind cave fish</name>
    <name type="synonym">Astyanax fasciatus mexicanus</name>
    <dbReference type="NCBI Taxonomy" id="7994"/>
    <lineage>
        <taxon>Eukaryota</taxon>
        <taxon>Metazoa</taxon>
        <taxon>Chordata</taxon>
        <taxon>Craniata</taxon>
        <taxon>Vertebrata</taxon>
        <taxon>Euteleostomi</taxon>
        <taxon>Actinopterygii</taxon>
        <taxon>Neopterygii</taxon>
        <taxon>Teleostei</taxon>
        <taxon>Ostariophysi</taxon>
        <taxon>Characiformes</taxon>
        <taxon>Characoidei</taxon>
        <taxon>Acestrorhamphidae</taxon>
        <taxon>Acestrorhamphinae</taxon>
        <taxon>Astyanax</taxon>
    </lineage>
</organism>
<evidence type="ECO:0000313" key="6">
    <source>
        <dbReference type="Proteomes" id="UP000752171"/>
    </source>
</evidence>
<dbReference type="InterPro" id="IPR003597">
    <property type="entry name" value="Ig_C1-set"/>
</dbReference>
<feature type="transmembrane region" description="Helical" evidence="3">
    <location>
        <begin position="286"/>
        <end position="306"/>
    </location>
</feature>
<comment type="caution">
    <text evidence="5">The sequence shown here is derived from an EMBL/GenBank/DDBJ whole genome shotgun (WGS) entry which is preliminary data.</text>
</comment>
<gene>
    <name evidence="5" type="primary">POPY-E</name>
    <name evidence="5" type="ORF">AMEX_G4234</name>
</gene>
<dbReference type="Pfam" id="PF00129">
    <property type="entry name" value="MHC_I"/>
    <property type="match status" value="1"/>
</dbReference>
<protein>
    <submittedName>
        <fullName evidence="5">HLA class I histocompatibility antigen, alpha chain E-like</fullName>
    </submittedName>
</protein>
<sequence>MTSAIDRLLKIDEHSLYYLHTSQFKHNDSIHEFTALTLLDDVQIDFYNSTDGVRTPKQDWLKEINGSDWERGSAELRDNGQYLNFLLNKQMMVFGHIESGDHILHWKYGCEAVEHQNGSMTVFSFTNDYSYDGENFISYDWNLQLWSASVKQAYETEKKWNTEHHQNRVLQTCVDWLKIYLKKSPEIEKKPPVVSMFITSSPPGPNLDSLTCVATGFYPKYLKMILRISGVPISEDQIKSTGVRPSGDGTYNLSKTVEVLGHEKFEYDCYVTHSSLEEPIIKNVRWIYWLVGGVFPLAMIILIVCIHHQEKIMDACEEISWCCCCIEY</sequence>
<dbReference type="InterPro" id="IPR011161">
    <property type="entry name" value="MHC_I-like_Ag-recog"/>
</dbReference>
<evidence type="ECO:0000256" key="3">
    <source>
        <dbReference type="SAM" id="Phobius"/>
    </source>
</evidence>
<evidence type="ECO:0000256" key="1">
    <source>
        <dbReference type="ARBA" id="ARBA00023180"/>
    </source>
</evidence>
<keyword evidence="2" id="KW-0393">Immunoglobulin domain</keyword>
<dbReference type="InterPro" id="IPR013783">
    <property type="entry name" value="Ig-like_fold"/>
</dbReference>
<keyword evidence="1" id="KW-0325">Glycoprotein</keyword>
<dbReference type="GO" id="GO:0009897">
    <property type="term" value="C:external side of plasma membrane"/>
    <property type="evidence" value="ECO:0007669"/>
    <property type="project" value="TreeGrafter"/>
</dbReference>
<keyword evidence="3" id="KW-0472">Membrane</keyword>
<dbReference type="PROSITE" id="PS00290">
    <property type="entry name" value="IG_MHC"/>
    <property type="match status" value="1"/>
</dbReference>
<evidence type="ECO:0000256" key="2">
    <source>
        <dbReference type="ARBA" id="ARBA00023319"/>
    </source>
</evidence>
<dbReference type="Gene3D" id="2.60.40.10">
    <property type="entry name" value="Immunoglobulins"/>
    <property type="match status" value="1"/>
</dbReference>
<dbReference type="GO" id="GO:0006955">
    <property type="term" value="P:immune response"/>
    <property type="evidence" value="ECO:0007669"/>
    <property type="project" value="TreeGrafter"/>
</dbReference>
<dbReference type="InterPro" id="IPR003006">
    <property type="entry name" value="Ig/MHC_CS"/>
</dbReference>
<dbReference type="AlphaFoldDB" id="A0A8T2MKY5"/>
<evidence type="ECO:0000259" key="4">
    <source>
        <dbReference type="PROSITE" id="PS50835"/>
    </source>
</evidence>
<dbReference type="InterPro" id="IPR011162">
    <property type="entry name" value="MHC_I/II-like_Ag-recog"/>
</dbReference>
<dbReference type="PROSITE" id="PS50835">
    <property type="entry name" value="IG_LIKE"/>
    <property type="match status" value="1"/>
</dbReference>
<dbReference type="SUPFAM" id="SSF48726">
    <property type="entry name" value="Immunoglobulin"/>
    <property type="match status" value="1"/>
</dbReference>
<keyword evidence="3" id="KW-1133">Transmembrane helix</keyword>
<dbReference type="InterPro" id="IPR050208">
    <property type="entry name" value="MHC_class-I_related"/>
</dbReference>
<dbReference type="InterPro" id="IPR007110">
    <property type="entry name" value="Ig-like_dom"/>
</dbReference>
<dbReference type="PANTHER" id="PTHR16675">
    <property type="entry name" value="MHC CLASS I-RELATED"/>
    <property type="match status" value="1"/>
</dbReference>
<dbReference type="EMBL" id="JAICCE010000002">
    <property type="protein sequence ID" value="KAG9281401.1"/>
    <property type="molecule type" value="Genomic_DNA"/>
</dbReference>
<dbReference type="InterPro" id="IPR036179">
    <property type="entry name" value="Ig-like_dom_sf"/>
</dbReference>
<dbReference type="GO" id="GO:0005615">
    <property type="term" value="C:extracellular space"/>
    <property type="evidence" value="ECO:0007669"/>
    <property type="project" value="TreeGrafter"/>
</dbReference>
<name>A0A8T2MKY5_ASTMX</name>